<dbReference type="PANTHER" id="PTHR41291:SF1">
    <property type="entry name" value="DNA ALKYLATION REPAIR PROTEIN"/>
    <property type="match status" value="1"/>
</dbReference>
<gene>
    <name evidence="1" type="ORF">E3T61_14860</name>
</gene>
<protein>
    <submittedName>
        <fullName evidence="1">DNA alkylation repair protein</fullName>
    </submittedName>
</protein>
<keyword evidence="2" id="KW-1185">Reference proteome</keyword>
<dbReference type="RefSeq" id="WP_134641606.1">
    <property type="nucleotide sequence ID" value="NZ_SOHM01000031.1"/>
</dbReference>
<dbReference type="Pfam" id="PF08713">
    <property type="entry name" value="DNA_alkylation"/>
    <property type="match status" value="1"/>
</dbReference>
<dbReference type="PANTHER" id="PTHR41291">
    <property type="entry name" value="DNA ALKYLATION REPAIR PROTEIN"/>
    <property type="match status" value="1"/>
</dbReference>
<evidence type="ECO:0000313" key="2">
    <source>
        <dbReference type="Proteomes" id="UP000298468"/>
    </source>
</evidence>
<reference evidence="1 2" key="1">
    <citation type="submission" date="2019-03" db="EMBL/GenBank/DDBJ databases">
        <title>Genomics of glacier-inhabiting Cryobacterium strains.</title>
        <authorList>
            <person name="Liu Q."/>
            <person name="Xin Y.-H."/>
        </authorList>
    </citation>
    <scope>NUCLEOTIDE SEQUENCE [LARGE SCALE GENOMIC DNA]</scope>
    <source>
        <strain evidence="1 2">Sr59</strain>
    </source>
</reference>
<organism evidence="1 2">
    <name type="scientific">Cryobacterium lactosi</name>
    <dbReference type="NCBI Taxonomy" id="1259202"/>
    <lineage>
        <taxon>Bacteria</taxon>
        <taxon>Bacillati</taxon>
        <taxon>Actinomycetota</taxon>
        <taxon>Actinomycetes</taxon>
        <taxon>Micrococcales</taxon>
        <taxon>Microbacteriaceae</taxon>
        <taxon>Cryobacterium</taxon>
    </lineage>
</organism>
<proteinExistence type="predicted"/>
<comment type="caution">
    <text evidence="1">The sequence shown here is derived from an EMBL/GenBank/DDBJ whole genome shotgun (WGS) entry which is preliminary data.</text>
</comment>
<dbReference type="CDD" id="cd06561">
    <property type="entry name" value="AlkD_like"/>
    <property type="match status" value="1"/>
</dbReference>
<dbReference type="OrthoDB" id="3818495at2"/>
<evidence type="ECO:0000313" key="1">
    <source>
        <dbReference type="EMBL" id="TFD87123.1"/>
    </source>
</evidence>
<dbReference type="InterPro" id="IPR014825">
    <property type="entry name" value="DNA_alkylation"/>
</dbReference>
<sequence length="234" mass="25691">MAETTLAGVTVGEVMADLAALENPKVRAVNANHGDDHGVNLTQLRAVAKRLKAQPELARDLWQTGDTAARLLAILICRPKAFDRDDLDRMIREAGTPKVQDWLVNYVVKKNPHAEELRVAWFADPDAVVASAGWALTTERVAKSPEGLDLAGLLDLIEAEMKDAPGRLQWAMNHCLAQIGIEHAEYRARALAIGERLQVLKDYPTPPGCTSPFAPAWITEMVSRQHPIENTPPT</sequence>
<dbReference type="Gene3D" id="1.25.10.90">
    <property type="match status" value="1"/>
</dbReference>
<name>A0A4R9BLV7_9MICO</name>
<accession>A0A4R9BLV7</accession>
<dbReference type="InterPro" id="IPR016024">
    <property type="entry name" value="ARM-type_fold"/>
</dbReference>
<dbReference type="EMBL" id="SOHM01000031">
    <property type="protein sequence ID" value="TFD87123.1"/>
    <property type="molecule type" value="Genomic_DNA"/>
</dbReference>
<dbReference type="Proteomes" id="UP000298468">
    <property type="component" value="Unassembled WGS sequence"/>
</dbReference>
<dbReference type="SUPFAM" id="SSF48371">
    <property type="entry name" value="ARM repeat"/>
    <property type="match status" value="1"/>
</dbReference>
<dbReference type="AlphaFoldDB" id="A0A4R9BLV7"/>